<dbReference type="PANTHER" id="PTHR44215">
    <property type="entry name" value="WD REPEAT-CONTAINING PROTEIN 75"/>
    <property type="match status" value="1"/>
</dbReference>
<dbReference type="InterPro" id="IPR057644">
    <property type="entry name" value="Beta-prop_WDR75_2nd"/>
</dbReference>
<keyword evidence="4" id="KW-0853">WD repeat</keyword>
<organism evidence="9 10">
    <name type="scientific">Ceratosolen solmsi marchali</name>
    <dbReference type="NCBI Taxonomy" id="326594"/>
    <lineage>
        <taxon>Eukaryota</taxon>
        <taxon>Metazoa</taxon>
        <taxon>Ecdysozoa</taxon>
        <taxon>Arthropoda</taxon>
        <taxon>Hexapoda</taxon>
        <taxon>Insecta</taxon>
        <taxon>Pterygota</taxon>
        <taxon>Neoptera</taxon>
        <taxon>Endopterygota</taxon>
        <taxon>Hymenoptera</taxon>
        <taxon>Apocrita</taxon>
        <taxon>Proctotrupomorpha</taxon>
        <taxon>Chalcidoidea</taxon>
        <taxon>Agaonidae</taxon>
        <taxon>Agaoninae</taxon>
        <taxon>Ceratosolen</taxon>
    </lineage>
</organism>
<dbReference type="GO" id="GO:0006364">
    <property type="term" value="P:rRNA processing"/>
    <property type="evidence" value="ECO:0007669"/>
    <property type="project" value="UniProtKB-KW"/>
</dbReference>
<dbReference type="RefSeq" id="XP_011502837.1">
    <property type="nucleotide sequence ID" value="XM_011504535.1"/>
</dbReference>
<dbReference type="SUPFAM" id="SSF50978">
    <property type="entry name" value="WD40 repeat-like"/>
    <property type="match status" value="2"/>
</dbReference>
<dbReference type="PANTHER" id="PTHR44215:SF1">
    <property type="entry name" value="WD REPEAT-CONTAINING PROTEIN 75"/>
    <property type="match status" value="1"/>
</dbReference>
<keyword evidence="5" id="KW-0677">Repeat</keyword>
<dbReference type="KEGG" id="csol:105366191"/>
<evidence type="ECO:0000313" key="9">
    <source>
        <dbReference type="Proteomes" id="UP000695007"/>
    </source>
</evidence>
<evidence type="ECO:0000256" key="7">
    <source>
        <dbReference type="ARBA" id="ARBA00023242"/>
    </source>
</evidence>
<sequence length="785" mass="88702">MQLKSKPKTNNKISSNKVDDLILKRKGGGSIIDHHPLFSNDGETLYVVWKQFIRAYSTQTGDFVKELEPASNKIIGIVLSPDSFDTIIGCTDNAELVYWNCHNSLITIKTKLLIPDNTNIKIKTFHLIHYTTFKGKILCNAVVSSLIKKNEEMILRVELFDLKLGNKNLSKDIENFREDYCIDIIGNYGENLIAIAQNSFLYLMSPMHKLKVIRHKTGRNITCIAGHPEEECVATGDTSGRVLVWRNISQLNPNRATYHWHTLPVAQIVFSKSGGYMYSGGGECVLVKWLLSNPQNKSFLPRLPAPIRYLTIASENIYVAVSTLDNGIIIVNPQRKITAVIQNFTWGVASTPKSLFPAGLIIDPRTNSVVLNSRTGHVQFYNTHTKSLLFNLNVTAQNLLTQERSVIIVNTEVTRIAINSEGTWMATMEERDDNISSTEVRLKFWQFNMEKQNFVLNTSIELPHEFGVSAVKFRPKSSLGDNEQFVITVGKDNKFKLWHFNDSSTNGNIEHWRCYSVGFYRNLPAIDAGFSVDGSLIGVGFGSSLTLWIPETSILKNSLSHSRYLQPITRVEFSKQEYCHLVVTASTEHLAIWDLLSLTVKWSVLLNLTTLAADPLSIYMAAFTTDNTLFIFTPGNSEPEYVRKHVIEKDVSVLGACFIPNIQNNKENTVQWQEKSQFLFLNSEQELLTLESKSESSIALENLSVSQNVNLTSYNRIVASERISNIEKPELFMHDYMRITNKGVVEELLAVPAHTLPPMRMLCIPFIVSLMGKSSKDCTTEKYFR</sequence>
<dbReference type="InterPro" id="IPR053826">
    <property type="entry name" value="WDR75"/>
</dbReference>
<keyword evidence="7" id="KW-0539">Nucleus</keyword>
<keyword evidence="2" id="KW-0690">Ribosome biogenesis</keyword>
<dbReference type="GO" id="GO:2000234">
    <property type="term" value="P:positive regulation of rRNA processing"/>
    <property type="evidence" value="ECO:0007669"/>
    <property type="project" value="TreeGrafter"/>
</dbReference>
<name>A0AAJ6YRA9_9HYME</name>
<dbReference type="Pfam" id="PF23869">
    <property type="entry name" value="Beta-prop_WDR75_1st"/>
    <property type="match status" value="1"/>
</dbReference>
<evidence type="ECO:0000256" key="4">
    <source>
        <dbReference type="ARBA" id="ARBA00022574"/>
    </source>
</evidence>
<dbReference type="GO" id="GO:0003723">
    <property type="term" value="F:RNA binding"/>
    <property type="evidence" value="ECO:0007669"/>
    <property type="project" value="InterPro"/>
</dbReference>
<dbReference type="InterPro" id="IPR036322">
    <property type="entry name" value="WD40_repeat_dom_sf"/>
</dbReference>
<evidence type="ECO:0000259" key="8">
    <source>
        <dbReference type="Pfam" id="PF23769"/>
    </source>
</evidence>
<evidence type="ECO:0000313" key="10">
    <source>
        <dbReference type="RefSeq" id="XP_011502837.1"/>
    </source>
</evidence>
<dbReference type="GO" id="GO:0032040">
    <property type="term" value="C:small-subunit processome"/>
    <property type="evidence" value="ECO:0007669"/>
    <property type="project" value="InterPro"/>
</dbReference>
<feature type="domain" description="WD repeat-containing protein 75 second beta-propeller" evidence="8">
    <location>
        <begin position="360"/>
        <end position="684"/>
    </location>
</feature>
<protein>
    <submittedName>
        <fullName evidence="10">WD repeat-containing protein 75</fullName>
    </submittedName>
</protein>
<dbReference type="InterPro" id="IPR015943">
    <property type="entry name" value="WD40/YVTN_repeat-like_dom_sf"/>
</dbReference>
<dbReference type="Pfam" id="PF23769">
    <property type="entry name" value="Beta-prop_WDR75_2nd"/>
    <property type="match status" value="1"/>
</dbReference>
<evidence type="ECO:0000256" key="2">
    <source>
        <dbReference type="ARBA" id="ARBA00022517"/>
    </source>
</evidence>
<dbReference type="AlphaFoldDB" id="A0AAJ6YRA9"/>
<reference evidence="10" key="1">
    <citation type="submission" date="2025-08" db="UniProtKB">
        <authorList>
            <consortium name="RefSeq"/>
        </authorList>
    </citation>
    <scope>IDENTIFICATION</scope>
</reference>
<keyword evidence="9" id="KW-1185">Reference proteome</keyword>
<accession>A0AAJ6YRA9</accession>
<dbReference type="InterPro" id="IPR001680">
    <property type="entry name" value="WD40_rpt"/>
</dbReference>
<dbReference type="Proteomes" id="UP000695007">
    <property type="component" value="Unplaced"/>
</dbReference>
<evidence type="ECO:0000256" key="1">
    <source>
        <dbReference type="ARBA" id="ARBA00004604"/>
    </source>
</evidence>
<dbReference type="SMART" id="SM00320">
    <property type="entry name" value="WD40"/>
    <property type="match status" value="5"/>
</dbReference>
<evidence type="ECO:0000256" key="6">
    <source>
        <dbReference type="ARBA" id="ARBA00023163"/>
    </source>
</evidence>
<gene>
    <name evidence="10" type="primary">LOC105366191</name>
</gene>
<proteinExistence type="predicted"/>
<comment type="subcellular location">
    <subcellularLocation>
        <location evidence="1">Nucleus</location>
        <location evidence="1">Nucleolus</location>
    </subcellularLocation>
</comment>
<evidence type="ECO:0000256" key="3">
    <source>
        <dbReference type="ARBA" id="ARBA00022552"/>
    </source>
</evidence>
<keyword evidence="6" id="KW-0804">Transcription</keyword>
<dbReference type="GeneID" id="105366191"/>
<keyword evidence="3" id="KW-0698">rRNA processing</keyword>
<evidence type="ECO:0000256" key="5">
    <source>
        <dbReference type="ARBA" id="ARBA00022737"/>
    </source>
</evidence>
<dbReference type="Gene3D" id="2.130.10.10">
    <property type="entry name" value="YVTN repeat-like/Quinoprotein amine dehydrogenase"/>
    <property type="match status" value="2"/>
</dbReference>
<dbReference type="GO" id="GO:0045943">
    <property type="term" value="P:positive regulation of transcription by RNA polymerase I"/>
    <property type="evidence" value="ECO:0007669"/>
    <property type="project" value="InterPro"/>
</dbReference>